<dbReference type="RefSeq" id="WP_188387935.1">
    <property type="nucleotide sequence ID" value="NZ_BMFK01000001.1"/>
</dbReference>
<evidence type="ECO:0000313" key="2">
    <source>
        <dbReference type="Proteomes" id="UP000605259"/>
    </source>
</evidence>
<gene>
    <name evidence="1" type="ORF">GCM10007140_17010</name>
</gene>
<keyword evidence="2" id="KW-1185">Reference proteome</keyword>
<dbReference type="EMBL" id="BMFK01000001">
    <property type="protein sequence ID" value="GGE67547.1"/>
    <property type="molecule type" value="Genomic_DNA"/>
</dbReference>
<organism evidence="1 2">
    <name type="scientific">Priestia taiwanensis</name>
    <dbReference type="NCBI Taxonomy" id="1347902"/>
    <lineage>
        <taxon>Bacteria</taxon>
        <taxon>Bacillati</taxon>
        <taxon>Bacillota</taxon>
        <taxon>Bacilli</taxon>
        <taxon>Bacillales</taxon>
        <taxon>Bacillaceae</taxon>
        <taxon>Priestia</taxon>
    </lineage>
</organism>
<name>A0A917ARJ2_9BACI</name>
<reference evidence="1" key="2">
    <citation type="submission" date="2020-09" db="EMBL/GenBank/DDBJ databases">
        <authorList>
            <person name="Sun Q."/>
            <person name="Zhou Y."/>
        </authorList>
    </citation>
    <scope>NUCLEOTIDE SEQUENCE</scope>
    <source>
        <strain evidence="1">CGMCC 1.12698</strain>
    </source>
</reference>
<sequence>MNNKIDFIRYSAGFMTSLNLLLNSLGYNLIENEQMVNFTNVISFAYLMWLTHSSCKKKKEE</sequence>
<evidence type="ECO:0000313" key="1">
    <source>
        <dbReference type="EMBL" id="GGE67547.1"/>
    </source>
</evidence>
<reference evidence="1" key="1">
    <citation type="journal article" date="2014" name="Int. J. Syst. Evol. Microbiol.">
        <title>Complete genome sequence of Corynebacterium casei LMG S-19264T (=DSM 44701T), isolated from a smear-ripened cheese.</title>
        <authorList>
            <consortium name="US DOE Joint Genome Institute (JGI-PGF)"/>
            <person name="Walter F."/>
            <person name="Albersmeier A."/>
            <person name="Kalinowski J."/>
            <person name="Ruckert C."/>
        </authorList>
    </citation>
    <scope>NUCLEOTIDE SEQUENCE</scope>
    <source>
        <strain evidence="1">CGMCC 1.12698</strain>
    </source>
</reference>
<comment type="caution">
    <text evidence="1">The sequence shown here is derived from an EMBL/GenBank/DDBJ whole genome shotgun (WGS) entry which is preliminary data.</text>
</comment>
<proteinExistence type="predicted"/>
<protein>
    <submittedName>
        <fullName evidence="1">Uncharacterized protein</fullName>
    </submittedName>
</protein>
<dbReference type="AlphaFoldDB" id="A0A917ARJ2"/>
<accession>A0A917ARJ2</accession>
<dbReference type="Proteomes" id="UP000605259">
    <property type="component" value="Unassembled WGS sequence"/>
</dbReference>